<dbReference type="InterPro" id="IPR018631">
    <property type="entry name" value="AAA-ATPase-like_dom"/>
</dbReference>
<dbReference type="Proteomes" id="UP001600943">
    <property type="component" value="Unassembled WGS sequence"/>
</dbReference>
<dbReference type="Pfam" id="PF08011">
    <property type="entry name" value="PDDEXK_9"/>
    <property type="match status" value="1"/>
</dbReference>
<evidence type="ECO:0000313" key="2">
    <source>
        <dbReference type="EMBL" id="GAA6411264.1"/>
    </source>
</evidence>
<dbReference type="InterPro" id="IPR027417">
    <property type="entry name" value="P-loop_NTPase"/>
</dbReference>
<name>A0ABQ0BII3_9FIRM</name>
<evidence type="ECO:0000313" key="3">
    <source>
        <dbReference type="Proteomes" id="UP001600943"/>
    </source>
</evidence>
<gene>
    <name evidence="2" type="ORF">K040078D81_53810</name>
</gene>
<dbReference type="EMBL" id="BAABYW010000002">
    <property type="protein sequence ID" value="GAA6411264.1"/>
    <property type="molecule type" value="Genomic_DNA"/>
</dbReference>
<dbReference type="PANTHER" id="PTHR34825:SF1">
    <property type="entry name" value="AAA-ATPASE-LIKE DOMAIN-CONTAINING PROTEIN"/>
    <property type="match status" value="1"/>
</dbReference>
<feature type="domain" description="AAA-ATPase-like" evidence="1">
    <location>
        <begin position="18"/>
        <end position="207"/>
    </location>
</feature>
<proteinExistence type="predicted"/>
<evidence type="ECO:0000259" key="1">
    <source>
        <dbReference type="Pfam" id="PF09820"/>
    </source>
</evidence>
<dbReference type="InterPro" id="IPR012547">
    <property type="entry name" value="PDDEXK_9"/>
</dbReference>
<dbReference type="SUPFAM" id="SSF52540">
    <property type="entry name" value="P-loop containing nucleoside triphosphate hydrolases"/>
    <property type="match status" value="1"/>
</dbReference>
<dbReference type="RefSeq" id="WP_390409945.1">
    <property type="nucleotide sequence ID" value="NZ_BAABYW010000002.1"/>
</dbReference>
<organism evidence="2 3">
    <name type="scientific">Blautia hominis</name>
    <dbReference type="NCBI Taxonomy" id="2025493"/>
    <lineage>
        <taxon>Bacteria</taxon>
        <taxon>Bacillati</taxon>
        <taxon>Bacillota</taxon>
        <taxon>Clostridia</taxon>
        <taxon>Lachnospirales</taxon>
        <taxon>Lachnospiraceae</taxon>
        <taxon>Blautia</taxon>
    </lineage>
</organism>
<accession>A0ABQ0BII3</accession>
<sequence length="536" mass="61995">MGFYLNSVFPFAGYQEMESDVYFVDKSLLVCELVPALGKRNRYFCITRPRRFGKSVMANMVGAFFEKDVDGRSLFADLAIAKEDIYEKHLNKHNVIYIDFSKIPEKLDDYQSYIDRISDGIKQDFLQAYPELKFDKDMAVWDILFYVFQKTNDKFIFVMDEWDAVFQLPFVTEDNKKEYLLFLKTLLKDQVYVELAYMTGVLPIAKYSDGSELNMFVEYSMATRAKFSEYFGFLDSEVDKLYETYLSVEQKPKITREDLRIWYDGYFTKSGNRIYNPRSVVCALTDNELANYWTSSGTYDSVFTYIKNNVAEVREDLPLLFAGETVRSDIQEYAATAMQLNTKDEIYSAMVVYGLLTYENGCVSIPNKELKDSFANTMKKEESLGYIYNLARESIKMVNATLAGDIKTMAEILKFAHDTESPIFSYNSEIELSAVVNLVYLAARNEYRVEREDKAGEGYVDFIFYPECKSADAFILELKIDSTPEEAIQQIRDKNYVLRFKGKLGEKPKYTGKVLAVGISYDKKTKVHSCKVEVLE</sequence>
<dbReference type="Pfam" id="PF09820">
    <property type="entry name" value="AAA-ATPase_like"/>
    <property type="match status" value="1"/>
</dbReference>
<protein>
    <submittedName>
        <fullName evidence="2">AAA family ATPase</fullName>
    </submittedName>
</protein>
<reference evidence="2 3" key="1">
    <citation type="submission" date="2024-04" db="EMBL/GenBank/DDBJ databases">
        <title>Defined microbial consortia suppress multidrug-resistant proinflammatory Enterobacteriaceae via ecological control.</title>
        <authorList>
            <person name="Furuichi M."/>
            <person name="Kawaguchi T."/>
            <person name="Pust M."/>
            <person name="Yasuma K."/>
            <person name="Plichta D."/>
            <person name="Hasegawa N."/>
            <person name="Ohya T."/>
            <person name="Bhattarai S."/>
            <person name="Sasajima S."/>
            <person name="Aoto Y."/>
            <person name="Tuganbaev T."/>
            <person name="Yaginuma M."/>
            <person name="Ueda M."/>
            <person name="Okahashi N."/>
            <person name="Amafuji K."/>
            <person name="Kiridooshi Y."/>
            <person name="Sugita K."/>
            <person name="Strazar M."/>
            <person name="Skelly A."/>
            <person name="Suda W."/>
            <person name="Hattori M."/>
            <person name="Nakamoto N."/>
            <person name="Caballero S."/>
            <person name="Norman J."/>
            <person name="Olle B."/>
            <person name="Tanoue T."/>
            <person name="Arita M."/>
            <person name="Bucci V."/>
            <person name="Atarashi K."/>
            <person name="Xavier R."/>
            <person name="Honda K."/>
        </authorList>
    </citation>
    <scope>NUCLEOTIDE SEQUENCE [LARGE SCALE GENOMIC DNA]</scope>
    <source>
        <strain evidence="3">k04-0078-D8-1</strain>
    </source>
</reference>
<dbReference type="Gene3D" id="3.40.50.300">
    <property type="entry name" value="P-loop containing nucleotide triphosphate hydrolases"/>
    <property type="match status" value="1"/>
</dbReference>
<comment type="caution">
    <text evidence="2">The sequence shown here is derived from an EMBL/GenBank/DDBJ whole genome shotgun (WGS) entry which is preliminary data.</text>
</comment>
<dbReference type="PANTHER" id="PTHR34825">
    <property type="entry name" value="CONSERVED PROTEIN, WITH A WEAK D-GALACTARATE DEHYDRATASE/ALTRONATE HYDROLASE DOMAIN"/>
    <property type="match status" value="1"/>
</dbReference>
<keyword evidence="3" id="KW-1185">Reference proteome</keyword>